<proteinExistence type="predicted"/>
<sequence length="48" mass="5409">MKPPHCCEPDGVLVWPSHGRNSGQCRRRPAPLRRCACLYCSRKQEAAS</sequence>
<organism evidence="1">
    <name type="scientific">Arundo donax</name>
    <name type="common">Giant reed</name>
    <name type="synonym">Donax arundinaceus</name>
    <dbReference type="NCBI Taxonomy" id="35708"/>
    <lineage>
        <taxon>Eukaryota</taxon>
        <taxon>Viridiplantae</taxon>
        <taxon>Streptophyta</taxon>
        <taxon>Embryophyta</taxon>
        <taxon>Tracheophyta</taxon>
        <taxon>Spermatophyta</taxon>
        <taxon>Magnoliopsida</taxon>
        <taxon>Liliopsida</taxon>
        <taxon>Poales</taxon>
        <taxon>Poaceae</taxon>
        <taxon>PACMAD clade</taxon>
        <taxon>Arundinoideae</taxon>
        <taxon>Arundineae</taxon>
        <taxon>Arundo</taxon>
    </lineage>
</organism>
<protein>
    <submittedName>
        <fullName evidence="1">Uncharacterized protein</fullName>
    </submittedName>
</protein>
<name>A0A0A9ER79_ARUDO</name>
<reference evidence="1" key="2">
    <citation type="journal article" date="2015" name="Data Brief">
        <title>Shoot transcriptome of the giant reed, Arundo donax.</title>
        <authorList>
            <person name="Barrero R.A."/>
            <person name="Guerrero F.D."/>
            <person name="Moolhuijzen P."/>
            <person name="Goolsby J.A."/>
            <person name="Tidwell J."/>
            <person name="Bellgard S.E."/>
            <person name="Bellgard M.I."/>
        </authorList>
    </citation>
    <scope>NUCLEOTIDE SEQUENCE</scope>
    <source>
        <tissue evidence="1">Shoot tissue taken approximately 20 cm above the soil surface</tissue>
    </source>
</reference>
<accession>A0A0A9ER79</accession>
<reference evidence="1" key="1">
    <citation type="submission" date="2014-09" db="EMBL/GenBank/DDBJ databases">
        <authorList>
            <person name="Magalhaes I.L.F."/>
            <person name="Oliveira U."/>
            <person name="Santos F.R."/>
            <person name="Vidigal T.H.D.A."/>
            <person name="Brescovit A.D."/>
            <person name="Santos A.J."/>
        </authorList>
    </citation>
    <scope>NUCLEOTIDE SEQUENCE</scope>
    <source>
        <tissue evidence="1">Shoot tissue taken approximately 20 cm above the soil surface</tissue>
    </source>
</reference>
<dbReference type="AlphaFoldDB" id="A0A0A9ER79"/>
<evidence type="ECO:0000313" key="1">
    <source>
        <dbReference type="EMBL" id="JAD98527.1"/>
    </source>
</evidence>
<dbReference type="EMBL" id="GBRH01199368">
    <property type="protein sequence ID" value="JAD98527.1"/>
    <property type="molecule type" value="Transcribed_RNA"/>
</dbReference>